<gene>
    <name evidence="1" type="ORF">BX591_108164</name>
</gene>
<evidence type="ECO:0008006" key="3">
    <source>
        <dbReference type="Google" id="ProtNLM"/>
    </source>
</evidence>
<protein>
    <recommendedName>
        <fullName evidence="3">Helix-turn-helix protein</fullName>
    </recommendedName>
</protein>
<evidence type="ECO:0000313" key="2">
    <source>
        <dbReference type="Proteomes" id="UP000248918"/>
    </source>
</evidence>
<dbReference type="SUPFAM" id="SSF47413">
    <property type="entry name" value="lambda repressor-like DNA-binding domains"/>
    <property type="match status" value="1"/>
</dbReference>
<comment type="caution">
    <text evidence="1">The sequence shown here is derived from an EMBL/GenBank/DDBJ whole genome shotgun (WGS) entry which is preliminary data.</text>
</comment>
<sequence length="116" mass="12624">MLPTTRKNLREEREKIGAEYPMAIAMALKEEMGGSRNSIKKLARWTGASERTVQNWLGGVRGPSGPHLVALARHSPAVHFAYLSMTGRIDGSASDINAGVALLREALNLLTARRLS</sequence>
<organism evidence="1 2">
    <name type="scientific">Paraburkholderia bryophila</name>
    <dbReference type="NCBI Taxonomy" id="420952"/>
    <lineage>
        <taxon>Bacteria</taxon>
        <taxon>Pseudomonadati</taxon>
        <taxon>Pseudomonadota</taxon>
        <taxon>Betaproteobacteria</taxon>
        <taxon>Burkholderiales</taxon>
        <taxon>Burkholderiaceae</taxon>
        <taxon>Paraburkholderia</taxon>
    </lineage>
</organism>
<dbReference type="InterPro" id="IPR010982">
    <property type="entry name" value="Lambda_DNA-bd_dom_sf"/>
</dbReference>
<dbReference type="EMBL" id="QLTK01000008">
    <property type="protein sequence ID" value="RAS32056.1"/>
    <property type="molecule type" value="Genomic_DNA"/>
</dbReference>
<name>A0A329CAP3_9BURK</name>
<evidence type="ECO:0000313" key="1">
    <source>
        <dbReference type="EMBL" id="RAS32056.1"/>
    </source>
</evidence>
<proteinExistence type="predicted"/>
<accession>A0A329CAP3</accession>
<dbReference type="RefSeq" id="WP_111932349.1">
    <property type="nucleotide sequence ID" value="NZ_CADFFP010000009.1"/>
</dbReference>
<dbReference type="Proteomes" id="UP000248918">
    <property type="component" value="Unassembled WGS sequence"/>
</dbReference>
<dbReference type="OrthoDB" id="8611097at2"/>
<reference evidence="1 2" key="1">
    <citation type="submission" date="2018-06" db="EMBL/GenBank/DDBJ databases">
        <title>Genomic Encyclopedia of Type Strains, Phase III (KMG-III): the genomes of soil and plant-associated and newly described type strains.</title>
        <authorList>
            <person name="Whitman W."/>
        </authorList>
    </citation>
    <scope>NUCLEOTIDE SEQUENCE [LARGE SCALE GENOMIC DNA]</scope>
    <source>
        <strain evidence="1 2">LMG 23644</strain>
    </source>
</reference>
<dbReference type="GO" id="GO:0003677">
    <property type="term" value="F:DNA binding"/>
    <property type="evidence" value="ECO:0007669"/>
    <property type="project" value="InterPro"/>
</dbReference>
<dbReference type="AlphaFoldDB" id="A0A329CAP3"/>